<dbReference type="PANTHER" id="PTHR30624">
    <property type="entry name" value="UNCHARACTERIZED PROTEIN TLDD AND PMBA"/>
    <property type="match status" value="1"/>
</dbReference>
<evidence type="ECO:0000256" key="5">
    <source>
        <dbReference type="SAM" id="MobiDB-lite"/>
    </source>
</evidence>
<proteinExistence type="inferred from homology"/>
<dbReference type="PANTHER" id="PTHR30624:SF4">
    <property type="entry name" value="METALLOPROTEASE TLDD"/>
    <property type="match status" value="1"/>
</dbReference>
<evidence type="ECO:0000259" key="6">
    <source>
        <dbReference type="Pfam" id="PF01523"/>
    </source>
</evidence>
<evidence type="ECO:0000256" key="3">
    <source>
        <dbReference type="ARBA" id="ARBA00022801"/>
    </source>
</evidence>
<dbReference type="RefSeq" id="WP_207882036.1">
    <property type="nucleotide sequence ID" value="NZ_JAFVMF010000014.1"/>
</dbReference>
<dbReference type="NCBIfam" id="NF008006">
    <property type="entry name" value="PRK10735.1"/>
    <property type="match status" value="1"/>
</dbReference>
<dbReference type="Pfam" id="PF01523">
    <property type="entry name" value="PmbA_TldD_1st"/>
    <property type="match status" value="1"/>
</dbReference>
<feature type="domain" description="Metalloprotease TldD/E C-terminal" evidence="7">
    <location>
        <begin position="264"/>
        <end position="497"/>
    </location>
</feature>
<dbReference type="Proteomes" id="UP000664771">
    <property type="component" value="Unassembled WGS sequence"/>
</dbReference>
<dbReference type="SUPFAM" id="SSF111283">
    <property type="entry name" value="Putative modulator of DNA gyrase, PmbA/TldD"/>
    <property type="match status" value="1"/>
</dbReference>
<feature type="domain" description="Metalloprotease TldD/E N-terminal" evidence="6">
    <location>
        <begin position="60"/>
        <end position="120"/>
    </location>
</feature>
<evidence type="ECO:0000313" key="9">
    <source>
        <dbReference type="EMBL" id="MBO1360793.1"/>
    </source>
</evidence>
<dbReference type="EMBL" id="JAFVMF010000014">
    <property type="protein sequence ID" value="MBO1360793.1"/>
    <property type="molecule type" value="Genomic_DNA"/>
</dbReference>
<evidence type="ECO:0000256" key="1">
    <source>
        <dbReference type="ARBA" id="ARBA00005836"/>
    </source>
</evidence>
<evidence type="ECO:0000259" key="7">
    <source>
        <dbReference type="Pfam" id="PF19289"/>
    </source>
</evidence>
<comment type="caution">
    <text evidence="9">The sequence shown here is derived from an EMBL/GenBank/DDBJ whole genome shotgun (WGS) entry which is preliminary data.</text>
</comment>
<name>A0ABS3LY01_9PROT</name>
<keyword evidence="10" id="KW-1185">Reference proteome</keyword>
<keyword evidence="2" id="KW-0645">Protease</keyword>
<evidence type="ECO:0000313" key="10">
    <source>
        <dbReference type="Proteomes" id="UP000664771"/>
    </source>
</evidence>
<dbReference type="Pfam" id="PF19289">
    <property type="entry name" value="PmbA_TldD_3rd"/>
    <property type="match status" value="1"/>
</dbReference>
<dbReference type="InterPro" id="IPR045570">
    <property type="entry name" value="Metalloprtase-TldD/E_cen_dom"/>
</dbReference>
<evidence type="ECO:0000256" key="2">
    <source>
        <dbReference type="ARBA" id="ARBA00022670"/>
    </source>
</evidence>
<organism evidence="9 10">
    <name type="scientific">Acetobacter sacchari</name>
    <dbReference type="NCBI Taxonomy" id="2661687"/>
    <lineage>
        <taxon>Bacteria</taxon>
        <taxon>Pseudomonadati</taxon>
        <taxon>Pseudomonadota</taxon>
        <taxon>Alphaproteobacteria</taxon>
        <taxon>Acetobacterales</taxon>
        <taxon>Acetobacteraceae</taxon>
        <taxon>Acetobacter</taxon>
    </lineage>
</organism>
<keyword evidence="4 9" id="KW-0482">Metalloprotease</keyword>
<dbReference type="GO" id="GO:0008237">
    <property type="term" value="F:metallopeptidase activity"/>
    <property type="evidence" value="ECO:0007669"/>
    <property type="project" value="UniProtKB-KW"/>
</dbReference>
<reference evidence="9 10" key="1">
    <citation type="submission" date="2021-03" db="EMBL/GenBank/DDBJ databases">
        <title>The complete genome sequence of Acetobacter sacchari TBRC 11175.</title>
        <authorList>
            <person name="Charoenyingcharoen P."/>
            <person name="Yukphan P."/>
        </authorList>
    </citation>
    <scope>NUCLEOTIDE SEQUENCE [LARGE SCALE GENOMIC DNA]</scope>
    <source>
        <strain evidence="9 10">TBRC 11175</strain>
    </source>
</reference>
<feature type="domain" description="Metalloprotease TldD/E central" evidence="8">
    <location>
        <begin position="148"/>
        <end position="256"/>
    </location>
</feature>
<protein>
    <submittedName>
        <fullName evidence="9">Metalloprotease TldD</fullName>
    </submittedName>
</protein>
<evidence type="ECO:0000256" key="4">
    <source>
        <dbReference type="ARBA" id="ARBA00023049"/>
    </source>
</evidence>
<accession>A0ABS3LY01</accession>
<gene>
    <name evidence="9" type="primary">tldD</name>
    <name evidence="9" type="ORF">J2D73_13450</name>
</gene>
<dbReference type="InterPro" id="IPR002510">
    <property type="entry name" value="Metalloprtase-TldD/E_N"/>
</dbReference>
<dbReference type="PIRSF" id="PIRSF004919">
    <property type="entry name" value="TldD"/>
    <property type="match status" value="1"/>
</dbReference>
<dbReference type="Gene3D" id="3.30.2290.10">
    <property type="entry name" value="PmbA/TldD superfamily"/>
    <property type="match status" value="1"/>
</dbReference>
<evidence type="ECO:0000259" key="8">
    <source>
        <dbReference type="Pfam" id="PF19290"/>
    </source>
</evidence>
<dbReference type="InterPro" id="IPR025502">
    <property type="entry name" value="TldD"/>
</dbReference>
<dbReference type="InterPro" id="IPR051463">
    <property type="entry name" value="Peptidase_U62_metallo"/>
</dbReference>
<dbReference type="Pfam" id="PF19290">
    <property type="entry name" value="PmbA_TldD_2nd"/>
    <property type="match status" value="1"/>
</dbReference>
<comment type="similarity">
    <text evidence="1">Belongs to the peptidase U62 family.</text>
</comment>
<dbReference type="InterPro" id="IPR036059">
    <property type="entry name" value="TldD/PmbA_sf"/>
</dbReference>
<feature type="region of interest" description="Disordered" evidence="5">
    <location>
        <begin position="1"/>
        <end position="21"/>
    </location>
</feature>
<sequence>MSSASSSPNPDCGRSVNRTDPLGALATTDRLFFERTGARLDRSAAEALTASALEGMDDGELFLEYRESEGVSLEDGVIRTASFNTSAGFGLRSVLGEESGFAHSDEISEESLLRAGETVRAVRAGRSGVRAEPPRATNARLYSELNPLHDTDFSLRAAVLSEIDAYARGKDSRVVQVMASLSAEWQAVQIIRADGQRVADLRPLVRLNVSVVVEKDGRRESGSHGQGGRFDITRMLTPDVWRDAVDEALRMALVNLDARPAPAGEMEIVLGSGWPGILLHEAVGHGLEGDFNRKGTSMFAGLVGKRVASPGVTVIDDGTLPDRRGSLTVDDEGTPSGRTVMIEDGILTGFIQDRMNARLMGVAPTGNGRRQSYAYSPMPRMTNTLMLGGDATTEDMIRSVKRGLYAVNFGGGQVDITSGKFVFATSEAYLIEDGKVTAPVRGATLIGNGADAMTKVSMIGSDVALDPGIGTCGKSGQGVPVGVGQPTLKMTGLTVGGTVG</sequence>
<keyword evidence="3" id="KW-0378">Hydrolase</keyword>
<dbReference type="InterPro" id="IPR045569">
    <property type="entry name" value="Metalloprtase-TldD/E_C"/>
</dbReference>
<dbReference type="InterPro" id="IPR035068">
    <property type="entry name" value="TldD/PmbA_N"/>
</dbReference>